<dbReference type="PANTHER" id="PTHR43377">
    <property type="entry name" value="BILIVERDIN REDUCTASE A"/>
    <property type="match status" value="1"/>
</dbReference>
<dbReference type="Proteomes" id="UP001595699">
    <property type="component" value="Unassembled WGS sequence"/>
</dbReference>
<evidence type="ECO:0000259" key="2">
    <source>
        <dbReference type="Pfam" id="PF22725"/>
    </source>
</evidence>
<dbReference type="EMBL" id="JBHRZH010000012">
    <property type="protein sequence ID" value="MFC3762185.1"/>
    <property type="molecule type" value="Genomic_DNA"/>
</dbReference>
<gene>
    <name evidence="3" type="ORF">ACFOUW_15190</name>
</gene>
<dbReference type="InterPro" id="IPR000683">
    <property type="entry name" value="Gfo/Idh/MocA-like_OxRdtase_N"/>
</dbReference>
<proteinExistence type="predicted"/>
<sequence>MPLRVIHVGMGGWGQDWEENAIPPVREVERVACVDASPDVLAAAKKRLSLPDAQCFTSLSEALSAVSADAVVITAPVGAHVPLAVEAMEAGLDVLTEKPFATSLEEAVSAVALADKLGRTLMVSQNYRFYPGPVTATSLVSSGAVGELGSVFIDFRKWGNDAAPGTNKHYEIVHPLLFDMSIHHFDLLRKVTGQEPVSVFAKTMDPPWSRFVEEASAALVIEMSGGVVASYRGSWVSNGEPTLWAGDWRLDCAEGEIYFTGRNSIAGSPDGDAVEVRRRVGGVVEKPALTKVPYVGRSGSLGEFARAIAAGVEPESSGRQNLGSLALMEAAARSAASGQVEAVNVPSV</sequence>
<feature type="domain" description="GFO/IDH/MocA-like oxidoreductase" evidence="2">
    <location>
        <begin position="135"/>
        <end position="241"/>
    </location>
</feature>
<dbReference type="Pfam" id="PF01408">
    <property type="entry name" value="GFO_IDH_MocA"/>
    <property type="match status" value="1"/>
</dbReference>
<dbReference type="SUPFAM" id="SSF55347">
    <property type="entry name" value="Glyceraldehyde-3-phosphate dehydrogenase-like, C-terminal domain"/>
    <property type="match status" value="1"/>
</dbReference>
<evidence type="ECO:0000313" key="4">
    <source>
        <dbReference type="Proteomes" id="UP001595699"/>
    </source>
</evidence>
<evidence type="ECO:0000259" key="1">
    <source>
        <dbReference type="Pfam" id="PF01408"/>
    </source>
</evidence>
<dbReference type="RefSeq" id="WP_205120723.1">
    <property type="nucleotide sequence ID" value="NZ_JAFBCM010000001.1"/>
</dbReference>
<organism evidence="3 4">
    <name type="scientific">Tenggerimyces flavus</name>
    <dbReference type="NCBI Taxonomy" id="1708749"/>
    <lineage>
        <taxon>Bacteria</taxon>
        <taxon>Bacillati</taxon>
        <taxon>Actinomycetota</taxon>
        <taxon>Actinomycetes</taxon>
        <taxon>Propionibacteriales</taxon>
        <taxon>Nocardioidaceae</taxon>
        <taxon>Tenggerimyces</taxon>
    </lineage>
</organism>
<accession>A0ABV7YA52</accession>
<dbReference type="InterPro" id="IPR051450">
    <property type="entry name" value="Gfo/Idh/MocA_Oxidoreductases"/>
</dbReference>
<dbReference type="Gene3D" id="3.30.360.10">
    <property type="entry name" value="Dihydrodipicolinate Reductase, domain 2"/>
    <property type="match status" value="1"/>
</dbReference>
<keyword evidence="4" id="KW-1185">Reference proteome</keyword>
<dbReference type="InterPro" id="IPR055170">
    <property type="entry name" value="GFO_IDH_MocA-like_dom"/>
</dbReference>
<feature type="domain" description="Gfo/Idh/MocA-like oxidoreductase N-terminal" evidence="1">
    <location>
        <begin position="4"/>
        <end position="124"/>
    </location>
</feature>
<dbReference type="Pfam" id="PF22725">
    <property type="entry name" value="GFO_IDH_MocA_C3"/>
    <property type="match status" value="1"/>
</dbReference>
<evidence type="ECO:0000313" key="3">
    <source>
        <dbReference type="EMBL" id="MFC3762185.1"/>
    </source>
</evidence>
<comment type="caution">
    <text evidence="3">The sequence shown here is derived from an EMBL/GenBank/DDBJ whole genome shotgun (WGS) entry which is preliminary data.</text>
</comment>
<dbReference type="SUPFAM" id="SSF51735">
    <property type="entry name" value="NAD(P)-binding Rossmann-fold domains"/>
    <property type="match status" value="1"/>
</dbReference>
<dbReference type="InterPro" id="IPR036291">
    <property type="entry name" value="NAD(P)-bd_dom_sf"/>
</dbReference>
<reference evidence="4" key="1">
    <citation type="journal article" date="2019" name="Int. J. Syst. Evol. Microbiol.">
        <title>The Global Catalogue of Microorganisms (GCM) 10K type strain sequencing project: providing services to taxonomists for standard genome sequencing and annotation.</title>
        <authorList>
            <consortium name="The Broad Institute Genomics Platform"/>
            <consortium name="The Broad Institute Genome Sequencing Center for Infectious Disease"/>
            <person name="Wu L."/>
            <person name="Ma J."/>
        </authorList>
    </citation>
    <scope>NUCLEOTIDE SEQUENCE [LARGE SCALE GENOMIC DNA]</scope>
    <source>
        <strain evidence="4">CGMCC 4.7241</strain>
    </source>
</reference>
<dbReference type="PANTHER" id="PTHR43377:SF1">
    <property type="entry name" value="BILIVERDIN REDUCTASE A"/>
    <property type="match status" value="1"/>
</dbReference>
<name>A0ABV7YA52_9ACTN</name>
<protein>
    <submittedName>
        <fullName evidence="3">Gfo/Idh/MocA family oxidoreductase</fullName>
    </submittedName>
</protein>
<dbReference type="Gene3D" id="3.40.50.720">
    <property type="entry name" value="NAD(P)-binding Rossmann-like Domain"/>
    <property type="match status" value="1"/>
</dbReference>